<reference evidence="4" key="1">
    <citation type="submission" date="2015-09" db="EMBL/GenBank/DDBJ databases">
        <authorList>
            <person name="Rodrigo-Torres Lidia"/>
            <person name="Arahal R.David."/>
        </authorList>
    </citation>
    <scope>NUCLEOTIDE SEQUENCE [LARGE SCALE GENOMIC DNA]</scope>
    <source>
        <strain evidence="4">CECT 7735</strain>
    </source>
</reference>
<accession>A0A0P1IMU3</accession>
<dbReference type="PANTHER" id="PTHR45947:SF3">
    <property type="entry name" value="SULFOQUINOVOSYL TRANSFERASE SQD2"/>
    <property type="match status" value="1"/>
</dbReference>
<dbReference type="GO" id="GO:0016758">
    <property type="term" value="F:hexosyltransferase activity"/>
    <property type="evidence" value="ECO:0007669"/>
    <property type="project" value="TreeGrafter"/>
</dbReference>
<keyword evidence="4" id="KW-1185">Reference proteome</keyword>
<name>A0A0P1IMU3_9RHOB</name>
<dbReference type="Proteomes" id="UP000051870">
    <property type="component" value="Unassembled WGS sequence"/>
</dbReference>
<dbReference type="InterPro" id="IPR028098">
    <property type="entry name" value="Glyco_trans_4-like_N"/>
</dbReference>
<dbReference type="InterPro" id="IPR050194">
    <property type="entry name" value="Glycosyltransferase_grp1"/>
</dbReference>
<feature type="domain" description="Glycosyltransferase subfamily 4-like N-terminal" evidence="2">
    <location>
        <begin position="14"/>
        <end position="176"/>
    </location>
</feature>
<protein>
    <submittedName>
        <fullName evidence="3">GDP-mannose-dependent alpha-(1-2)-phosphatidylinositol mannosyltransferase</fullName>
        <ecNumber evidence="3">2.4.1.57</ecNumber>
    </submittedName>
</protein>
<evidence type="ECO:0000259" key="2">
    <source>
        <dbReference type="Pfam" id="PF13439"/>
    </source>
</evidence>
<gene>
    <name evidence="3" type="primary">pimA_2</name>
    <name evidence="3" type="ORF">PH7735_03164</name>
</gene>
<dbReference type="Pfam" id="PF00534">
    <property type="entry name" value="Glycos_transf_1"/>
    <property type="match status" value="1"/>
</dbReference>
<dbReference type="CDD" id="cd03801">
    <property type="entry name" value="GT4_PimA-like"/>
    <property type="match status" value="1"/>
</dbReference>
<proteinExistence type="predicted"/>
<organism evidence="3 4">
    <name type="scientific">Shimia thalassica</name>
    <dbReference type="NCBI Taxonomy" id="1715693"/>
    <lineage>
        <taxon>Bacteria</taxon>
        <taxon>Pseudomonadati</taxon>
        <taxon>Pseudomonadota</taxon>
        <taxon>Alphaproteobacteria</taxon>
        <taxon>Rhodobacterales</taxon>
        <taxon>Roseobacteraceae</taxon>
    </lineage>
</organism>
<dbReference type="Gene3D" id="3.40.50.2000">
    <property type="entry name" value="Glycogen Phosphorylase B"/>
    <property type="match status" value="2"/>
</dbReference>
<evidence type="ECO:0000259" key="1">
    <source>
        <dbReference type="Pfam" id="PF00534"/>
    </source>
</evidence>
<dbReference type="SUPFAM" id="SSF53756">
    <property type="entry name" value="UDP-Glycosyltransferase/glycogen phosphorylase"/>
    <property type="match status" value="1"/>
</dbReference>
<dbReference type="AlphaFoldDB" id="A0A0P1IMU3"/>
<keyword evidence="3" id="KW-0328">Glycosyltransferase</keyword>
<evidence type="ECO:0000313" key="4">
    <source>
        <dbReference type="Proteomes" id="UP000051870"/>
    </source>
</evidence>
<feature type="domain" description="Glycosyl transferase family 1" evidence="1">
    <location>
        <begin position="177"/>
        <end position="339"/>
    </location>
</feature>
<evidence type="ECO:0000313" key="3">
    <source>
        <dbReference type="EMBL" id="CUK07833.1"/>
    </source>
</evidence>
<keyword evidence="3" id="KW-0808">Transferase</keyword>
<dbReference type="RefSeq" id="WP_082645277.1">
    <property type="nucleotide sequence ID" value="NZ_CYTW01000004.1"/>
</dbReference>
<dbReference type="EMBL" id="CYTW01000004">
    <property type="protein sequence ID" value="CUK07833.1"/>
    <property type="molecule type" value="Genomic_DNA"/>
</dbReference>
<dbReference type="Pfam" id="PF13439">
    <property type="entry name" value="Glyco_transf_4"/>
    <property type="match status" value="1"/>
</dbReference>
<dbReference type="PANTHER" id="PTHR45947">
    <property type="entry name" value="SULFOQUINOVOSYL TRANSFERASE SQD2"/>
    <property type="match status" value="1"/>
</dbReference>
<dbReference type="GeneID" id="83882153"/>
<dbReference type="EC" id="2.4.1.57" evidence="3"/>
<dbReference type="InterPro" id="IPR001296">
    <property type="entry name" value="Glyco_trans_1"/>
</dbReference>
<dbReference type="STRING" id="1715693.PH7735_03164"/>
<sequence>MKIVMVCPYAMGRPGGVQTHVRDMAGWLRSQGHGVRIVAPDDGSEEEGLYPLGGFRKITLHGTSFEIARANRKAVQTCARDLREWGADVVHLHTPWTPMMAWQIWKALKLPTVATFHATLPESTGFDPMTAFLNRAARYFSKRLDHIVVPSRAPQAQWERLGLPAPTIISPTIDLSKWRAACGTPTDRLKIVYLGRLEERKGLNVLLDAWQDIAAMLPRAELTIAGSGELQNAIETQISSLGLQRIRLIPAPDDATAKSLVGESDLFLAPALEGESFGLVLIEAMAAGTLPIAASNAGFRTVMTGAGQSLLVAPGDALALAERVIEVASNPAERAALQAWASKRAFEFDVASVGPDYVALYQSALA</sequence>